<evidence type="ECO:0000256" key="6">
    <source>
        <dbReference type="ARBA" id="ARBA00024731"/>
    </source>
</evidence>
<dbReference type="Gene3D" id="2.40.30.10">
    <property type="entry name" value="Translation factors"/>
    <property type="match status" value="1"/>
</dbReference>
<dbReference type="Pfam" id="PF14492">
    <property type="entry name" value="EFG_III"/>
    <property type="match status" value="1"/>
</dbReference>
<dbReference type="GO" id="GO:0003746">
    <property type="term" value="F:translation elongation factor activity"/>
    <property type="evidence" value="ECO:0007669"/>
    <property type="project" value="UniProtKB-UniRule"/>
</dbReference>
<accession>B8J750</accession>
<dbReference type="InterPro" id="IPR004540">
    <property type="entry name" value="Transl_elong_EFG/EF2"/>
</dbReference>
<dbReference type="Pfam" id="PF22042">
    <property type="entry name" value="EF-G_D2"/>
    <property type="match status" value="1"/>
</dbReference>
<proteinExistence type="inferred from homology"/>
<keyword evidence="5" id="KW-0342">GTP-binding</keyword>
<gene>
    <name evidence="9" type="ordered locus">A2cp1_1898</name>
</gene>
<dbReference type="PROSITE" id="PS00301">
    <property type="entry name" value="G_TR_1"/>
    <property type="match status" value="1"/>
</dbReference>
<dbReference type="Pfam" id="PF03764">
    <property type="entry name" value="EFG_IV"/>
    <property type="match status" value="1"/>
</dbReference>
<dbReference type="SMART" id="SM00889">
    <property type="entry name" value="EFG_IV"/>
    <property type="match status" value="1"/>
</dbReference>
<evidence type="ECO:0000256" key="4">
    <source>
        <dbReference type="ARBA" id="ARBA00022917"/>
    </source>
</evidence>
<dbReference type="PROSITE" id="PS51722">
    <property type="entry name" value="G_TR_2"/>
    <property type="match status" value="1"/>
</dbReference>
<feature type="domain" description="Tr-type G" evidence="8">
    <location>
        <begin position="16"/>
        <end position="289"/>
    </location>
</feature>
<sequence>MGEPRGEGTASERRMRAIRNLGIMAHIDAGKTTLTERLLFVAGRTHKMGEVHEGAAVMDWMDLERERGITITSAVTRLEWRAHELHLIDTPGHVDFTIEVERSLRVLDGAVAVFDAAHGVEPQSETVWRQADRYHVPRIAFANKMDRVGADLGHTLASMRKHFPDHVVAAVQRPLGAEAAFSGFEDLVARRTVRFGDPDDPRAFTAEPGISAEGEAERAALVAALADLDDAAAEAVLSDRDLDEEGLRSAIRRATLSGRFVPLLCGSALRNKGIPQVLDAVCDWLPSPLDVPPPAGVHPDTGEEERRPPTDGAPLLALAFKVSLLDERRRYVFLRVYSGRVAEGDAVWNASQRKFEKVGRVLLMHAAQKERVPSLGAGQLFAVAGLKETRTGDTLTDKAHPLLLERLSSYDPVISEAIEAGSQKDRELLLEALARVADEDPTFRWGEDPDTGQLLVSGMGELHLDVVAERLRREFGLAVRTGQPQVLLRETLSAEATADATFERKLEDEEIYGQVSVAVGPLPRGGGFRFEVSPEAAALPFLRPEVRRMAEDGAREAAEAGALEGHPLQDVRVTLTGATWREGASKPFAYKVAAADAVRTAAAKARPVILEPLMRVEIVLPSEHLGEVIGSLDRRKGTVLDVADRGEAVKVITCEAPLRRMFGYATELRSATQGRALFTMRFDRFDVAG</sequence>
<evidence type="ECO:0000259" key="8">
    <source>
        <dbReference type="PROSITE" id="PS51722"/>
    </source>
</evidence>
<dbReference type="Gene3D" id="3.40.50.300">
    <property type="entry name" value="P-loop containing nucleotide triphosphate hydrolases"/>
    <property type="match status" value="1"/>
</dbReference>
<evidence type="ECO:0000256" key="7">
    <source>
        <dbReference type="NCBIfam" id="TIGR00484"/>
    </source>
</evidence>
<dbReference type="PANTHER" id="PTHR43261:SF1">
    <property type="entry name" value="RIBOSOME-RELEASING FACTOR 2, MITOCHONDRIAL"/>
    <property type="match status" value="1"/>
</dbReference>
<evidence type="ECO:0000256" key="2">
    <source>
        <dbReference type="ARBA" id="ARBA00022741"/>
    </source>
</evidence>
<dbReference type="Gene3D" id="3.30.230.10">
    <property type="match status" value="1"/>
</dbReference>
<dbReference type="FunFam" id="3.40.50.300:FF:000029">
    <property type="entry name" value="Elongation factor G"/>
    <property type="match status" value="1"/>
</dbReference>
<keyword evidence="3 9" id="KW-0251">Elongation factor</keyword>
<dbReference type="Proteomes" id="UP000007089">
    <property type="component" value="Chromosome"/>
</dbReference>
<evidence type="ECO:0000256" key="3">
    <source>
        <dbReference type="ARBA" id="ARBA00022768"/>
    </source>
</evidence>
<keyword evidence="4" id="KW-0648">Protein biosynthesis</keyword>
<dbReference type="AlphaFoldDB" id="B8J750"/>
<dbReference type="SMART" id="SM00838">
    <property type="entry name" value="EFG_C"/>
    <property type="match status" value="1"/>
</dbReference>
<dbReference type="SUPFAM" id="SSF50447">
    <property type="entry name" value="Translation proteins"/>
    <property type="match status" value="1"/>
</dbReference>
<dbReference type="Gene3D" id="3.30.70.240">
    <property type="match status" value="1"/>
</dbReference>
<dbReference type="CDD" id="cd16262">
    <property type="entry name" value="EFG_III"/>
    <property type="match status" value="1"/>
</dbReference>
<dbReference type="Pfam" id="PF00009">
    <property type="entry name" value="GTP_EFTU"/>
    <property type="match status" value="1"/>
</dbReference>
<dbReference type="SUPFAM" id="SSF54211">
    <property type="entry name" value="Ribosomal protein S5 domain 2-like"/>
    <property type="match status" value="1"/>
</dbReference>
<dbReference type="InterPro" id="IPR014721">
    <property type="entry name" value="Ribsml_uS5_D2-typ_fold_subgr"/>
</dbReference>
<dbReference type="CDD" id="cd03713">
    <property type="entry name" value="EFG_mtEFG_C"/>
    <property type="match status" value="1"/>
</dbReference>
<evidence type="ECO:0000256" key="5">
    <source>
        <dbReference type="ARBA" id="ARBA00023134"/>
    </source>
</evidence>
<keyword evidence="10" id="KW-1185">Reference proteome</keyword>
<evidence type="ECO:0000313" key="9">
    <source>
        <dbReference type="EMBL" id="ACL65240.1"/>
    </source>
</evidence>
<dbReference type="Gene3D" id="3.30.70.870">
    <property type="entry name" value="Elongation Factor G (Translational Gtpase), domain 3"/>
    <property type="match status" value="1"/>
</dbReference>
<dbReference type="InterPro" id="IPR009000">
    <property type="entry name" value="Transl_B-barrel_sf"/>
</dbReference>
<dbReference type="InterPro" id="IPR005225">
    <property type="entry name" value="Small_GTP-bd"/>
</dbReference>
<protein>
    <recommendedName>
        <fullName evidence="7">Elongation factor G</fullName>
    </recommendedName>
</protein>
<dbReference type="FunFam" id="3.30.70.240:FF:000001">
    <property type="entry name" value="Elongation factor G"/>
    <property type="match status" value="1"/>
</dbReference>
<dbReference type="NCBIfam" id="TIGR00231">
    <property type="entry name" value="small_GTP"/>
    <property type="match status" value="1"/>
</dbReference>
<dbReference type="EMBL" id="CP001359">
    <property type="protein sequence ID" value="ACL65240.1"/>
    <property type="molecule type" value="Genomic_DNA"/>
</dbReference>
<dbReference type="GO" id="GO:0032790">
    <property type="term" value="P:ribosome disassembly"/>
    <property type="evidence" value="ECO:0007669"/>
    <property type="project" value="TreeGrafter"/>
</dbReference>
<dbReference type="InterPro" id="IPR035649">
    <property type="entry name" value="EFG_V"/>
</dbReference>
<comment type="similarity">
    <text evidence="1">Belongs to the TRAFAC class translation factor GTPase superfamily. Classic translation factor GTPase family. EF-G/EF-2 subfamily.</text>
</comment>
<dbReference type="PRINTS" id="PR00315">
    <property type="entry name" value="ELONGATNFCT"/>
</dbReference>
<evidence type="ECO:0000313" key="10">
    <source>
        <dbReference type="Proteomes" id="UP000007089"/>
    </source>
</evidence>
<dbReference type="InterPro" id="IPR009022">
    <property type="entry name" value="EFG_III"/>
</dbReference>
<dbReference type="RefSeq" id="WP_012633156.1">
    <property type="nucleotide sequence ID" value="NC_011891.1"/>
</dbReference>
<dbReference type="InterPro" id="IPR027417">
    <property type="entry name" value="P-loop_NTPase"/>
</dbReference>
<dbReference type="HOGENOM" id="CLU_002794_4_1_7"/>
<dbReference type="GO" id="GO:0005525">
    <property type="term" value="F:GTP binding"/>
    <property type="evidence" value="ECO:0007669"/>
    <property type="project" value="UniProtKB-UniRule"/>
</dbReference>
<dbReference type="GO" id="GO:0003924">
    <property type="term" value="F:GTPase activity"/>
    <property type="evidence" value="ECO:0007669"/>
    <property type="project" value="InterPro"/>
</dbReference>
<dbReference type="SUPFAM" id="SSF52540">
    <property type="entry name" value="P-loop containing nucleoside triphosphate hydrolases"/>
    <property type="match status" value="1"/>
</dbReference>
<dbReference type="InterPro" id="IPR035647">
    <property type="entry name" value="EFG_III/V"/>
</dbReference>
<dbReference type="Pfam" id="PF00679">
    <property type="entry name" value="EFG_C"/>
    <property type="match status" value="1"/>
</dbReference>
<dbReference type="InterPro" id="IPR053905">
    <property type="entry name" value="EF-G-like_DII"/>
</dbReference>
<name>B8J750_ANAD2</name>
<dbReference type="InterPro" id="IPR000795">
    <property type="entry name" value="T_Tr_GTP-bd_dom"/>
</dbReference>
<organism evidence="9 10">
    <name type="scientific">Anaeromyxobacter dehalogenans (strain ATCC BAA-258 / DSM 21875 / 2CP-1)</name>
    <dbReference type="NCBI Taxonomy" id="455488"/>
    <lineage>
        <taxon>Bacteria</taxon>
        <taxon>Pseudomonadati</taxon>
        <taxon>Myxococcota</taxon>
        <taxon>Myxococcia</taxon>
        <taxon>Myxococcales</taxon>
        <taxon>Cystobacterineae</taxon>
        <taxon>Anaeromyxobacteraceae</taxon>
        <taxon>Anaeromyxobacter</taxon>
    </lineage>
</organism>
<evidence type="ECO:0000256" key="1">
    <source>
        <dbReference type="ARBA" id="ARBA00005870"/>
    </source>
</evidence>
<dbReference type="InterPro" id="IPR020568">
    <property type="entry name" value="Ribosomal_Su5_D2-typ_SF"/>
</dbReference>
<dbReference type="PANTHER" id="PTHR43261">
    <property type="entry name" value="TRANSLATION ELONGATION FACTOR G-RELATED"/>
    <property type="match status" value="1"/>
</dbReference>
<dbReference type="InterPro" id="IPR041095">
    <property type="entry name" value="EFG_II"/>
</dbReference>
<keyword evidence="2" id="KW-0547">Nucleotide-binding</keyword>
<dbReference type="NCBIfam" id="TIGR00484">
    <property type="entry name" value="EF-G"/>
    <property type="match status" value="1"/>
</dbReference>
<reference evidence="9" key="1">
    <citation type="submission" date="2009-01" db="EMBL/GenBank/DDBJ databases">
        <title>Complete sequence of Anaeromyxobacter dehalogenans 2CP-1.</title>
        <authorList>
            <consortium name="US DOE Joint Genome Institute"/>
            <person name="Lucas S."/>
            <person name="Copeland A."/>
            <person name="Lapidus A."/>
            <person name="Glavina del Rio T."/>
            <person name="Dalin E."/>
            <person name="Tice H."/>
            <person name="Bruce D."/>
            <person name="Goodwin L."/>
            <person name="Pitluck S."/>
            <person name="Saunders E."/>
            <person name="Brettin T."/>
            <person name="Detter J.C."/>
            <person name="Han C."/>
            <person name="Larimer F."/>
            <person name="Land M."/>
            <person name="Hauser L."/>
            <person name="Kyrpides N."/>
            <person name="Ovchinnikova G."/>
            <person name="Beliaev A.S."/>
            <person name="Richardson P."/>
        </authorList>
    </citation>
    <scope>NUCLEOTIDE SEQUENCE</scope>
    <source>
        <strain evidence="9">2CP-1</strain>
    </source>
</reference>
<comment type="function">
    <text evidence="6">Catalyzes the GTP-dependent ribosomal translocation step during translation elongation. During this step, the ribosome changes from the pre-translocational (PRE) to the post-translocational (POST) state as the newly formed A-site-bound peptidyl-tRNA and P-site-bound deacylated tRNA move to the P and E sites, respectively. Catalyzes the coordinated movement of the two tRNA molecules, the mRNA and conformational changes in the ribosome.</text>
</comment>
<dbReference type="SUPFAM" id="SSF54980">
    <property type="entry name" value="EF-G C-terminal domain-like"/>
    <property type="match status" value="2"/>
</dbReference>
<dbReference type="KEGG" id="acp:A2cp1_1898"/>
<dbReference type="InterPro" id="IPR031157">
    <property type="entry name" value="G_TR_CS"/>
</dbReference>
<dbReference type="InterPro" id="IPR000640">
    <property type="entry name" value="EFG_V-like"/>
</dbReference>
<dbReference type="InterPro" id="IPR005517">
    <property type="entry name" value="Transl_elong_EFG/EF2_IV"/>
</dbReference>